<evidence type="ECO:0000313" key="2">
    <source>
        <dbReference type="Proteomes" id="UP001558652"/>
    </source>
</evidence>
<proteinExistence type="predicted"/>
<sequence length="142" mass="16159">MERHCQSRCSRFTLDINSLKPRDYLKWGYCTRRGEGMIGLSLINVVIKLESVQRTSRRFFFTGVVQPLLAVDSDSGGTWITSTPSNSSTCRYIREFRVASRCSKVSDHESGVVKKVKCIEEWTPPRPPPQTPLARCVPPRPQ</sequence>
<evidence type="ECO:0000313" key="1">
    <source>
        <dbReference type="EMBL" id="KAL1116515.1"/>
    </source>
</evidence>
<comment type="caution">
    <text evidence="1">The sequence shown here is derived from an EMBL/GenBank/DDBJ whole genome shotgun (WGS) entry which is preliminary data.</text>
</comment>
<dbReference type="AlphaFoldDB" id="A0ABD0Y1M6"/>
<reference evidence="1 2" key="1">
    <citation type="submission" date="2024-07" db="EMBL/GenBank/DDBJ databases">
        <title>Chromosome-level genome assembly of the water stick insect Ranatra chinensis (Heteroptera: Nepidae).</title>
        <authorList>
            <person name="Liu X."/>
        </authorList>
    </citation>
    <scope>NUCLEOTIDE SEQUENCE [LARGE SCALE GENOMIC DNA]</scope>
    <source>
        <strain evidence="1">Cailab_2021Rc</strain>
        <tissue evidence="1">Muscle</tissue>
    </source>
</reference>
<dbReference type="Proteomes" id="UP001558652">
    <property type="component" value="Unassembled WGS sequence"/>
</dbReference>
<keyword evidence="2" id="KW-1185">Reference proteome</keyword>
<organism evidence="1 2">
    <name type="scientific">Ranatra chinensis</name>
    <dbReference type="NCBI Taxonomy" id="642074"/>
    <lineage>
        <taxon>Eukaryota</taxon>
        <taxon>Metazoa</taxon>
        <taxon>Ecdysozoa</taxon>
        <taxon>Arthropoda</taxon>
        <taxon>Hexapoda</taxon>
        <taxon>Insecta</taxon>
        <taxon>Pterygota</taxon>
        <taxon>Neoptera</taxon>
        <taxon>Paraneoptera</taxon>
        <taxon>Hemiptera</taxon>
        <taxon>Heteroptera</taxon>
        <taxon>Panheteroptera</taxon>
        <taxon>Nepomorpha</taxon>
        <taxon>Nepidae</taxon>
        <taxon>Ranatrinae</taxon>
        <taxon>Ranatra</taxon>
    </lineage>
</organism>
<protein>
    <submittedName>
        <fullName evidence="1">Uncharacterized protein</fullName>
    </submittedName>
</protein>
<name>A0ABD0Y1M6_9HEMI</name>
<gene>
    <name evidence="1" type="ORF">AAG570_004987</name>
</gene>
<accession>A0ABD0Y1M6</accession>
<dbReference type="EMBL" id="JBFDAA010000017">
    <property type="protein sequence ID" value="KAL1116515.1"/>
    <property type="molecule type" value="Genomic_DNA"/>
</dbReference>